<organism evidence="7 8">
    <name type="scientific">Pragia fontium DSM 5563 = ATCC 49100</name>
    <dbReference type="NCBI Taxonomy" id="1122977"/>
    <lineage>
        <taxon>Bacteria</taxon>
        <taxon>Pseudomonadati</taxon>
        <taxon>Pseudomonadota</taxon>
        <taxon>Gammaproteobacteria</taxon>
        <taxon>Enterobacterales</taxon>
        <taxon>Budviciaceae</taxon>
        <taxon>Pragia</taxon>
    </lineage>
</organism>
<evidence type="ECO:0000313" key="8">
    <source>
        <dbReference type="Proteomes" id="UP000226420"/>
    </source>
</evidence>
<evidence type="ECO:0000313" key="7">
    <source>
        <dbReference type="EMBL" id="SFC46214.1"/>
    </source>
</evidence>
<comment type="function">
    <text evidence="5">Catalyzes the phosphorylation of thiamine to thiamine phosphate.</text>
</comment>
<accession>A0AAJ5BGJ4</accession>
<evidence type="ECO:0000256" key="1">
    <source>
        <dbReference type="ARBA" id="ARBA00022679"/>
    </source>
</evidence>
<dbReference type="Proteomes" id="UP000226420">
    <property type="component" value="Unassembled WGS sequence"/>
</dbReference>
<protein>
    <recommendedName>
        <fullName evidence="5">Thiamine kinase</fullName>
        <ecNumber evidence="5">2.7.1.89</ecNumber>
    </recommendedName>
</protein>
<dbReference type="HAMAP" id="MF_01604">
    <property type="entry name" value="Thiamine_kinase"/>
    <property type="match status" value="1"/>
</dbReference>
<comment type="caution">
    <text evidence="7">The sequence shown here is derived from an EMBL/GenBank/DDBJ whole genome shotgun (WGS) entry which is preliminary data.</text>
</comment>
<keyword evidence="3 5" id="KW-0418">Kinase</keyword>
<dbReference type="GO" id="GO:0009229">
    <property type="term" value="P:thiamine diphosphate biosynthetic process"/>
    <property type="evidence" value="ECO:0007669"/>
    <property type="project" value="UniProtKB-UniRule"/>
</dbReference>
<dbReference type="InterPro" id="IPR011009">
    <property type="entry name" value="Kinase-like_dom_sf"/>
</dbReference>
<evidence type="ECO:0000259" key="6">
    <source>
        <dbReference type="Pfam" id="PF01636"/>
    </source>
</evidence>
<keyword evidence="4 5" id="KW-0067">ATP-binding</keyword>
<keyword evidence="2 5" id="KW-0547">Nucleotide-binding</keyword>
<dbReference type="GO" id="GO:0019165">
    <property type="term" value="F:thiamine kinase activity"/>
    <property type="evidence" value="ECO:0007669"/>
    <property type="project" value="UniProtKB-UniRule"/>
</dbReference>
<comment type="catalytic activity">
    <reaction evidence="5">
        <text>thiamine + ATP = thiamine phosphate + ADP + H(+)</text>
        <dbReference type="Rhea" id="RHEA:12012"/>
        <dbReference type="ChEBI" id="CHEBI:15378"/>
        <dbReference type="ChEBI" id="CHEBI:18385"/>
        <dbReference type="ChEBI" id="CHEBI:30616"/>
        <dbReference type="ChEBI" id="CHEBI:37575"/>
        <dbReference type="ChEBI" id="CHEBI:456216"/>
        <dbReference type="EC" id="2.7.1.89"/>
    </reaction>
</comment>
<feature type="domain" description="Aminoglycoside phosphotransferase" evidence="6">
    <location>
        <begin position="65"/>
        <end position="238"/>
    </location>
</feature>
<name>A0AAJ5BGJ4_9GAMM</name>
<comment type="similarity">
    <text evidence="5">Belongs to the thiamine kinase family.</text>
</comment>
<dbReference type="SUPFAM" id="SSF56112">
    <property type="entry name" value="Protein kinase-like (PK-like)"/>
    <property type="match status" value="1"/>
</dbReference>
<evidence type="ECO:0000256" key="2">
    <source>
        <dbReference type="ARBA" id="ARBA00022741"/>
    </source>
</evidence>
<dbReference type="RefSeq" id="WP_074821243.1">
    <property type="nucleotide sequence ID" value="NZ_FOLW01000002.1"/>
</dbReference>
<proteinExistence type="inferred from homology"/>
<dbReference type="EC" id="2.7.1.89" evidence="5"/>
<dbReference type="InterPro" id="IPR002575">
    <property type="entry name" value="Aminoglycoside_PTrfase"/>
</dbReference>
<dbReference type="Gene3D" id="3.90.1200.10">
    <property type="match status" value="1"/>
</dbReference>
<evidence type="ECO:0000256" key="4">
    <source>
        <dbReference type="ARBA" id="ARBA00022840"/>
    </source>
</evidence>
<keyword evidence="1 5" id="KW-0808">Transferase</keyword>
<comment type="pathway">
    <text evidence="5">Cofactor biosynthesis; thiamine diphosphate biosynthesis; thiamine phosphate from thiamine: step 1/1.</text>
</comment>
<gene>
    <name evidence="5" type="primary">thiK</name>
    <name evidence="7" type="ORF">SAMN02745723_102415</name>
</gene>
<sequence>MFSVNSQLTQLISRHLPGYSAEELSITSVSGLTGTSWQIANHHPCWLAKPLARTDAVLGINRWREYHFLKRLSAVGLAAAPLLITNQWLISGWIDGQLMDKATWISADGRSMLADSLVKLHRQPTVGFSLDLHQRFIRYWQSIDRHRITPNWLRLHQSMLRSPCPRPLKLAPTHLDLHPDNIVLTANGPVLIDWEYAIDADIAFELAALFDGNRWDQAAEADFLQHYIRAGGYEDLETLARQVALWKPYTHYLMLMWYETRWQQTRNSLYLEASDLLRSDYAI</sequence>
<dbReference type="GO" id="GO:0006772">
    <property type="term" value="P:thiamine metabolic process"/>
    <property type="evidence" value="ECO:0007669"/>
    <property type="project" value="InterPro"/>
</dbReference>
<evidence type="ECO:0000256" key="5">
    <source>
        <dbReference type="HAMAP-Rule" id="MF_01604"/>
    </source>
</evidence>
<evidence type="ECO:0000256" key="3">
    <source>
        <dbReference type="ARBA" id="ARBA00022777"/>
    </source>
</evidence>
<dbReference type="InterPro" id="IPR014093">
    <property type="entry name" value="Thiamine_kinase"/>
</dbReference>
<dbReference type="GO" id="GO:0005524">
    <property type="term" value="F:ATP binding"/>
    <property type="evidence" value="ECO:0007669"/>
    <property type="project" value="UniProtKB-KW"/>
</dbReference>
<dbReference type="AlphaFoldDB" id="A0AAJ5BGJ4"/>
<dbReference type="EMBL" id="FOLW01000002">
    <property type="protein sequence ID" value="SFC46214.1"/>
    <property type="molecule type" value="Genomic_DNA"/>
</dbReference>
<reference evidence="7 8" key="1">
    <citation type="submission" date="2016-10" db="EMBL/GenBank/DDBJ databases">
        <authorList>
            <person name="Varghese N."/>
            <person name="Submissions S."/>
        </authorList>
    </citation>
    <scope>NUCLEOTIDE SEQUENCE [LARGE SCALE GENOMIC DNA]</scope>
    <source>
        <strain evidence="7 8">DSM 5563</strain>
    </source>
</reference>
<dbReference type="Pfam" id="PF01636">
    <property type="entry name" value="APH"/>
    <property type="match status" value="1"/>
</dbReference>